<dbReference type="RefSeq" id="WP_017045802.1">
    <property type="nucleotide sequence ID" value="NZ_AJYS02000257.1"/>
</dbReference>
<sequence>MLKSEMKKDFYPLKDEMFQMCLSLYAYKTKFKAFPYRFRKATRYFLLEEAIALRALSNEIILHLCKLDEDKSKVSFHAAKKVLVKSKLSASEQNELNLKLKAFRRSINALKTLHRNRYIAHLTEDGYPDLLDLPSFENGYQEVAKLAYETFRFIWGDDVIFSFKVGSQEAIVLFNKELGLSEPQIA</sequence>
<accession>A0A853R211</accession>
<keyword evidence="2" id="KW-1185">Reference proteome</keyword>
<gene>
    <name evidence="1" type="ORF">A1QS_09975</name>
</gene>
<name>A0A853R211_9VIBR</name>
<comment type="caution">
    <text evidence="1">The sequence shown here is derived from an EMBL/GenBank/DDBJ whole genome shotgun (WGS) entry which is preliminary data.</text>
</comment>
<evidence type="ECO:0000313" key="1">
    <source>
        <dbReference type="EMBL" id="OEE32286.1"/>
    </source>
</evidence>
<dbReference type="AlphaFoldDB" id="A0A853R211"/>
<evidence type="ECO:0000313" key="2">
    <source>
        <dbReference type="Proteomes" id="UP000094808"/>
    </source>
</evidence>
<evidence type="ECO:0008006" key="3">
    <source>
        <dbReference type="Google" id="ProtNLM"/>
    </source>
</evidence>
<reference evidence="1 2" key="1">
    <citation type="journal article" date="2012" name="Science">
        <title>Ecological populations of bacteria act as socially cohesive units of antibiotic production and resistance.</title>
        <authorList>
            <person name="Cordero O.X."/>
            <person name="Wildschutte H."/>
            <person name="Kirkup B."/>
            <person name="Proehl S."/>
            <person name="Ngo L."/>
            <person name="Hussain F."/>
            <person name="Le Roux F."/>
            <person name="Mincer T."/>
            <person name="Polz M.F."/>
        </authorList>
    </citation>
    <scope>NUCLEOTIDE SEQUENCE [LARGE SCALE GENOMIC DNA]</scope>
    <source>
        <strain evidence="1 2">FS-238</strain>
    </source>
</reference>
<dbReference type="Proteomes" id="UP000094808">
    <property type="component" value="Unassembled WGS sequence"/>
</dbReference>
<dbReference type="EMBL" id="AJYS02000257">
    <property type="protein sequence ID" value="OEE32286.1"/>
    <property type="molecule type" value="Genomic_DNA"/>
</dbReference>
<organism evidence="1 2">
    <name type="scientific">Vibrio ordalii FS-238</name>
    <dbReference type="NCBI Taxonomy" id="617133"/>
    <lineage>
        <taxon>Bacteria</taxon>
        <taxon>Pseudomonadati</taxon>
        <taxon>Pseudomonadota</taxon>
        <taxon>Gammaproteobacteria</taxon>
        <taxon>Vibrionales</taxon>
        <taxon>Vibrionaceae</taxon>
        <taxon>Vibrio</taxon>
    </lineage>
</organism>
<protein>
    <recommendedName>
        <fullName evidence="3">HEPN AbiU2-like domain-containing protein</fullName>
    </recommendedName>
</protein>
<proteinExistence type="predicted"/>